<proteinExistence type="predicted"/>
<sequence length="61" mass="6993">MIKRNDGIVIIPKGNTQLSKSVDFIILPFLCLQMITNLVCSPIWLEIFIHSLSTRVEMKFS</sequence>
<accession>A0A0A9FR07</accession>
<organism evidence="1">
    <name type="scientific">Arundo donax</name>
    <name type="common">Giant reed</name>
    <name type="synonym">Donax arundinaceus</name>
    <dbReference type="NCBI Taxonomy" id="35708"/>
    <lineage>
        <taxon>Eukaryota</taxon>
        <taxon>Viridiplantae</taxon>
        <taxon>Streptophyta</taxon>
        <taxon>Embryophyta</taxon>
        <taxon>Tracheophyta</taxon>
        <taxon>Spermatophyta</taxon>
        <taxon>Magnoliopsida</taxon>
        <taxon>Liliopsida</taxon>
        <taxon>Poales</taxon>
        <taxon>Poaceae</taxon>
        <taxon>PACMAD clade</taxon>
        <taxon>Arundinoideae</taxon>
        <taxon>Arundineae</taxon>
        <taxon>Arundo</taxon>
    </lineage>
</organism>
<dbReference type="AlphaFoldDB" id="A0A0A9FR07"/>
<name>A0A0A9FR07_ARUDO</name>
<protein>
    <submittedName>
        <fullName evidence="1">Uncharacterized protein</fullName>
    </submittedName>
</protein>
<dbReference type="EMBL" id="GBRH01185140">
    <property type="protein sequence ID" value="JAE12756.1"/>
    <property type="molecule type" value="Transcribed_RNA"/>
</dbReference>
<reference evidence="1" key="2">
    <citation type="journal article" date="2015" name="Data Brief">
        <title>Shoot transcriptome of the giant reed, Arundo donax.</title>
        <authorList>
            <person name="Barrero R.A."/>
            <person name="Guerrero F.D."/>
            <person name="Moolhuijzen P."/>
            <person name="Goolsby J.A."/>
            <person name="Tidwell J."/>
            <person name="Bellgard S.E."/>
            <person name="Bellgard M.I."/>
        </authorList>
    </citation>
    <scope>NUCLEOTIDE SEQUENCE</scope>
    <source>
        <tissue evidence="1">Shoot tissue taken approximately 20 cm above the soil surface</tissue>
    </source>
</reference>
<reference evidence="1" key="1">
    <citation type="submission" date="2014-09" db="EMBL/GenBank/DDBJ databases">
        <authorList>
            <person name="Magalhaes I.L.F."/>
            <person name="Oliveira U."/>
            <person name="Santos F.R."/>
            <person name="Vidigal T.H.D.A."/>
            <person name="Brescovit A.D."/>
            <person name="Santos A.J."/>
        </authorList>
    </citation>
    <scope>NUCLEOTIDE SEQUENCE</scope>
    <source>
        <tissue evidence="1">Shoot tissue taken approximately 20 cm above the soil surface</tissue>
    </source>
</reference>
<evidence type="ECO:0000313" key="1">
    <source>
        <dbReference type="EMBL" id="JAE12756.1"/>
    </source>
</evidence>